<reference evidence="1 2" key="1">
    <citation type="submission" date="2015-07" db="EMBL/GenBank/DDBJ databases">
        <title>Draft genome sequence of the Amantichitinum ursilacus IGB-41, a new chitin-degrading bacterium.</title>
        <authorList>
            <person name="Kirstahler P."/>
            <person name="Guenther M."/>
            <person name="Grumaz C."/>
            <person name="Rupp S."/>
            <person name="Zibek S."/>
            <person name="Sohn K."/>
        </authorList>
    </citation>
    <scope>NUCLEOTIDE SEQUENCE [LARGE SCALE GENOMIC DNA]</scope>
    <source>
        <strain evidence="1 2">IGB-41</strain>
    </source>
</reference>
<dbReference type="Proteomes" id="UP000037939">
    <property type="component" value="Unassembled WGS sequence"/>
</dbReference>
<dbReference type="RefSeq" id="WP_053936748.1">
    <property type="nucleotide sequence ID" value="NZ_LAQT01000003.1"/>
</dbReference>
<accession>A0A0N0GPU7</accession>
<dbReference type="AlphaFoldDB" id="A0A0N0GPU7"/>
<keyword evidence="2" id="KW-1185">Reference proteome</keyword>
<name>A0A0N0GPU7_9NEIS</name>
<comment type="caution">
    <text evidence="1">The sequence shown here is derived from an EMBL/GenBank/DDBJ whole genome shotgun (WGS) entry which is preliminary data.</text>
</comment>
<proteinExistence type="predicted"/>
<dbReference type="EMBL" id="LAQT01000003">
    <property type="protein sequence ID" value="KPC54035.1"/>
    <property type="molecule type" value="Genomic_DNA"/>
</dbReference>
<protein>
    <submittedName>
        <fullName evidence="1">Uncharacterized protein</fullName>
    </submittedName>
</protein>
<gene>
    <name evidence="1" type="ORF">WG78_05280</name>
</gene>
<evidence type="ECO:0000313" key="2">
    <source>
        <dbReference type="Proteomes" id="UP000037939"/>
    </source>
</evidence>
<sequence length="108" mass="11439">MVDCLEIEPALSLPRRALLAPVISPAALRLEHRCWLRLKTAAGVSVAALSRASAVATALGYPTGLLADGSLAVLDIELEAALLFCQRLPELIGCYEVPTRQGCVGLTR</sequence>
<evidence type="ECO:0000313" key="1">
    <source>
        <dbReference type="EMBL" id="KPC54035.1"/>
    </source>
</evidence>
<organism evidence="1 2">
    <name type="scientific">Amantichitinum ursilacus</name>
    <dbReference type="NCBI Taxonomy" id="857265"/>
    <lineage>
        <taxon>Bacteria</taxon>
        <taxon>Pseudomonadati</taxon>
        <taxon>Pseudomonadota</taxon>
        <taxon>Betaproteobacteria</taxon>
        <taxon>Neisseriales</taxon>
        <taxon>Chitinibacteraceae</taxon>
        <taxon>Amantichitinum</taxon>
    </lineage>
</organism>